<organism evidence="1 2">
    <name type="scientific">Flexivirga oryzae</name>
    <dbReference type="NCBI Taxonomy" id="1794944"/>
    <lineage>
        <taxon>Bacteria</taxon>
        <taxon>Bacillati</taxon>
        <taxon>Actinomycetota</taxon>
        <taxon>Actinomycetes</taxon>
        <taxon>Micrococcales</taxon>
        <taxon>Dermacoccaceae</taxon>
        <taxon>Flexivirga</taxon>
    </lineage>
</organism>
<keyword evidence="2" id="KW-1185">Reference proteome</keyword>
<name>A0A839NFU1_9MICO</name>
<sequence>MMRRSVDDAQQRLLLEDERFLARSQKLRYHEIAESGDDGTLRAAVPVYDAEVSELPILLRRYMGIDDVTGLIRCVGGGLAIRRSVFYENISSDENGNSLASLLEKNGEWIMDFPGTIYALYATSCEAGLLQGIAPDATATDHGTTHYSLQLPGGDAIFDDFVATLTAPPRRTWKVDISAASNLELTYSAAPLSPQQIPELAPLISDVAARNGIRQPLFVQRQILRNLLTQAGEPVVVRSSIDGRPAGACVCRRYDTFLDAFQVGIIEHENRREIYHFTAFVAPLLYALSRLIPIGGVGVGV</sequence>
<evidence type="ECO:0000313" key="2">
    <source>
        <dbReference type="Proteomes" id="UP000559182"/>
    </source>
</evidence>
<dbReference type="AlphaFoldDB" id="A0A839NFU1"/>
<reference evidence="1 2" key="1">
    <citation type="submission" date="2020-08" db="EMBL/GenBank/DDBJ databases">
        <title>Sequencing the genomes of 1000 actinobacteria strains.</title>
        <authorList>
            <person name="Klenk H.-P."/>
        </authorList>
    </citation>
    <scope>NUCLEOTIDE SEQUENCE [LARGE SCALE GENOMIC DNA]</scope>
    <source>
        <strain evidence="1 2">DSM 105369</strain>
    </source>
</reference>
<comment type="caution">
    <text evidence="1">The sequence shown here is derived from an EMBL/GenBank/DDBJ whole genome shotgun (WGS) entry which is preliminary data.</text>
</comment>
<dbReference type="RefSeq" id="WP_183321678.1">
    <property type="nucleotide sequence ID" value="NZ_JACHVQ010000002.1"/>
</dbReference>
<proteinExistence type="predicted"/>
<dbReference type="EMBL" id="JACHVQ010000002">
    <property type="protein sequence ID" value="MBB2893352.1"/>
    <property type="molecule type" value="Genomic_DNA"/>
</dbReference>
<protein>
    <submittedName>
        <fullName evidence="1">Uncharacterized protein</fullName>
    </submittedName>
</protein>
<evidence type="ECO:0000313" key="1">
    <source>
        <dbReference type="EMBL" id="MBB2893352.1"/>
    </source>
</evidence>
<gene>
    <name evidence="1" type="ORF">FHU39_003370</name>
</gene>
<dbReference type="Proteomes" id="UP000559182">
    <property type="component" value="Unassembled WGS sequence"/>
</dbReference>
<accession>A0A839NFU1</accession>